<evidence type="ECO:0000256" key="2">
    <source>
        <dbReference type="ARBA" id="ARBA00005386"/>
    </source>
</evidence>
<evidence type="ECO:0000256" key="1">
    <source>
        <dbReference type="ARBA" id="ARBA00004922"/>
    </source>
</evidence>
<dbReference type="PROSITE" id="PS50005">
    <property type="entry name" value="TPR"/>
    <property type="match status" value="4"/>
</dbReference>
<protein>
    <recommendedName>
        <fullName evidence="3">protein O-GlcNAc transferase</fullName>
        <ecNumber evidence="3">2.4.1.255</ecNumber>
    </recommendedName>
</protein>
<accession>A0ABT1ZR84</accession>
<dbReference type="InterPro" id="IPR051939">
    <property type="entry name" value="Glycosyltr_41/O-GlcNAc_trsf"/>
</dbReference>
<dbReference type="Gene3D" id="3.40.50.2000">
    <property type="entry name" value="Glycogen Phosphorylase B"/>
    <property type="match status" value="1"/>
</dbReference>
<evidence type="ECO:0000256" key="4">
    <source>
        <dbReference type="ARBA" id="ARBA00022676"/>
    </source>
</evidence>
<proteinExistence type="inferred from homology"/>
<feature type="repeat" description="TPR" evidence="8">
    <location>
        <begin position="196"/>
        <end position="229"/>
    </location>
</feature>
<feature type="repeat" description="TPR" evidence="8">
    <location>
        <begin position="27"/>
        <end position="60"/>
    </location>
</feature>
<evidence type="ECO:0000256" key="3">
    <source>
        <dbReference type="ARBA" id="ARBA00011970"/>
    </source>
</evidence>
<dbReference type="SMART" id="SM00028">
    <property type="entry name" value="TPR"/>
    <property type="match status" value="8"/>
</dbReference>
<evidence type="ECO:0000256" key="6">
    <source>
        <dbReference type="ARBA" id="ARBA00022737"/>
    </source>
</evidence>
<name>A0ABT1ZR84_9BURK</name>
<dbReference type="Pfam" id="PF13432">
    <property type="entry name" value="TPR_16"/>
    <property type="match status" value="2"/>
</dbReference>
<dbReference type="Gene3D" id="3.40.50.11380">
    <property type="match status" value="1"/>
</dbReference>
<evidence type="ECO:0000256" key="8">
    <source>
        <dbReference type="PROSITE-ProRule" id="PRU00339"/>
    </source>
</evidence>
<feature type="domain" description="O-GlcNAc transferase C-terminal" evidence="9">
    <location>
        <begin position="516"/>
        <end position="682"/>
    </location>
</feature>
<dbReference type="PANTHER" id="PTHR44835">
    <property type="entry name" value="UDP-N-ACETYLGLUCOSAMINE--PEPTIDE N-ACETYLGLUCOSAMINYLTRANSFERASE SPINDLY-RELATED"/>
    <property type="match status" value="1"/>
</dbReference>
<feature type="domain" description="O-GlcNAc transferase C-terminal" evidence="9">
    <location>
        <begin position="326"/>
        <end position="494"/>
    </location>
</feature>
<sequence>MNSVLTPTMTNDIKHHRRTVSLNPRDAKAHALLGLALLKDGQLDEGIACLRRALELNPKLRDLRGLLAAALFEGGRHEEAADAYRQALRFEDEAELHRGLANSLVRLKRPQEAEPNARRAVELAPHSIPALLCLASTLHGQGRFEDTAAVFRQVLALDPEHVDAQFDLGEMLHRLNRHEEAVDCYRAVVARRPGHVNAHRHMGLSHRHLRQNAAALACLERAVELAPDHAGILCDFGATLQMNGNLDKAAPVLRKALELDPSSEHALRALAHTAFTLGEWEEAVALSRRLLEMCPTPETHSMLLFILSHSCLDADELTREHFGFGERWEAEWRTQWQSHPNDRDPMRQLRIGFVSADLYNHAVSHFIAPLFQSLKDNPAVALYIYYNNTIDDETSRGMRANVAVWRPIADLDDDAAERLIRADAIDILIDLSGHSARNRLPLFARKPAPIQATYIGYGGTTGMRSMDYILCDQFLVPEGRYDNQFSEQIVRLPSGALFLPDLGAPPVNDLPALKNGYLTFGSFHRASKLSRGVIAHWAKLLHAVPDSRMLLGGLQPGIDDRLIDWFELEGIPRERLLLRPRAPVHEYLKQHYDVDVCLSPFPYTGSTTIGHALWMGVPTLAAIGPTNPSHAAAVFMVHLGLGSFITEGDDTYVKLGVFLAQNTETLALMRASMRQRLSDSILGYPDVAAAGLELGLRKMWQRWCDGQEPAPLQVRLSELVPASE</sequence>
<keyword evidence="7 8" id="KW-0802">TPR repeat</keyword>
<evidence type="ECO:0000256" key="5">
    <source>
        <dbReference type="ARBA" id="ARBA00022679"/>
    </source>
</evidence>
<comment type="similarity">
    <text evidence="2">Belongs to the glycosyltransferase 41 family. O-GlcNAc transferase subfamily.</text>
</comment>
<feature type="repeat" description="TPR" evidence="8">
    <location>
        <begin position="162"/>
        <end position="195"/>
    </location>
</feature>
<dbReference type="Gene3D" id="1.25.40.10">
    <property type="entry name" value="Tetratricopeptide repeat domain"/>
    <property type="match status" value="1"/>
</dbReference>
<gene>
    <name evidence="10" type="ORF">NX784_12550</name>
</gene>
<comment type="pathway">
    <text evidence="1">Protein modification; protein glycosylation.</text>
</comment>
<feature type="repeat" description="TPR" evidence="8">
    <location>
        <begin position="230"/>
        <end position="263"/>
    </location>
</feature>
<dbReference type="Proteomes" id="UP001204151">
    <property type="component" value="Unassembled WGS sequence"/>
</dbReference>
<keyword evidence="11" id="KW-1185">Reference proteome</keyword>
<dbReference type="PANTHER" id="PTHR44835:SF1">
    <property type="entry name" value="PROTEIN O-GLCNAC TRANSFERASE"/>
    <property type="match status" value="1"/>
</dbReference>
<dbReference type="RefSeq" id="WP_258816996.1">
    <property type="nucleotide sequence ID" value="NZ_JANUGW010000007.1"/>
</dbReference>
<evidence type="ECO:0000259" key="9">
    <source>
        <dbReference type="Pfam" id="PF13844"/>
    </source>
</evidence>
<evidence type="ECO:0000256" key="7">
    <source>
        <dbReference type="ARBA" id="ARBA00022803"/>
    </source>
</evidence>
<keyword evidence="5" id="KW-0808">Transferase</keyword>
<reference evidence="10 11" key="1">
    <citation type="submission" date="2022-08" db="EMBL/GenBank/DDBJ databases">
        <title>Reclassification of Massilia species as members of the genera Telluria, Duganella, Pseudoduganella, Mokoshia gen. nov. and Zemynaea gen. nov. using orthogonal and non-orthogonal genome-based approaches.</title>
        <authorList>
            <person name="Bowman J.P."/>
        </authorList>
    </citation>
    <scope>NUCLEOTIDE SEQUENCE [LARGE SCALE GENOMIC DNA]</scope>
    <source>
        <strain evidence="10 11">JCM 31316</strain>
    </source>
</reference>
<keyword evidence="6" id="KW-0677">Repeat</keyword>
<evidence type="ECO:0000313" key="11">
    <source>
        <dbReference type="Proteomes" id="UP001204151"/>
    </source>
</evidence>
<dbReference type="SUPFAM" id="SSF48452">
    <property type="entry name" value="TPR-like"/>
    <property type="match status" value="2"/>
</dbReference>
<dbReference type="EC" id="2.4.1.255" evidence="3"/>
<dbReference type="Pfam" id="PF13844">
    <property type="entry name" value="Glyco_transf_41"/>
    <property type="match status" value="2"/>
</dbReference>
<dbReference type="EMBL" id="JANUGW010000007">
    <property type="protein sequence ID" value="MCS0582423.1"/>
    <property type="molecule type" value="Genomic_DNA"/>
</dbReference>
<dbReference type="InterPro" id="IPR019734">
    <property type="entry name" value="TPR_rpt"/>
</dbReference>
<keyword evidence="4" id="KW-0328">Glycosyltransferase</keyword>
<dbReference type="InterPro" id="IPR029489">
    <property type="entry name" value="OGT/SEC/SPY_C"/>
</dbReference>
<dbReference type="InterPro" id="IPR011990">
    <property type="entry name" value="TPR-like_helical_dom_sf"/>
</dbReference>
<dbReference type="Pfam" id="PF13424">
    <property type="entry name" value="TPR_12"/>
    <property type="match status" value="1"/>
</dbReference>
<comment type="caution">
    <text evidence="10">The sequence shown here is derived from an EMBL/GenBank/DDBJ whole genome shotgun (WGS) entry which is preliminary data.</text>
</comment>
<organism evidence="10 11">
    <name type="scientific">Massilia pinisoli</name>
    <dbReference type="NCBI Taxonomy" id="1772194"/>
    <lineage>
        <taxon>Bacteria</taxon>
        <taxon>Pseudomonadati</taxon>
        <taxon>Pseudomonadota</taxon>
        <taxon>Betaproteobacteria</taxon>
        <taxon>Burkholderiales</taxon>
        <taxon>Oxalobacteraceae</taxon>
        <taxon>Telluria group</taxon>
        <taxon>Massilia</taxon>
    </lineage>
</organism>
<evidence type="ECO:0000313" key="10">
    <source>
        <dbReference type="EMBL" id="MCS0582423.1"/>
    </source>
</evidence>